<feature type="domain" description="YchJ-like middle NTF2-like" evidence="3">
    <location>
        <begin position="30"/>
        <end position="124"/>
    </location>
</feature>
<evidence type="ECO:0000313" key="5">
    <source>
        <dbReference type="Proteomes" id="UP001500483"/>
    </source>
</evidence>
<dbReference type="Gene3D" id="3.10.450.50">
    <property type="match status" value="1"/>
</dbReference>
<organism evidence="4 5">
    <name type="scientific">Saccharopolyspora gregorii</name>
    <dbReference type="NCBI Taxonomy" id="33914"/>
    <lineage>
        <taxon>Bacteria</taxon>
        <taxon>Bacillati</taxon>
        <taxon>Actinomycetota</taxon>
        <taxon>Actinomycetes</taxon>
        <taxon>Pseudonocardiales</taxon>
        <taxon>Pseudonocardiaceae</taxon>
        <taxon>Saccharopolyspora</taxon>
    </lineage>
</organism>
<dbReference type="HAMAP" id="MF_00612">
    <property type="entry name" value="UPF0225"/>
    <property type="match status" value="1"/>
</dbReference>
<accession>A0ABP6RRW6</accession>
<name>A0ABP6RRW6_9PSEU</name>
<dbReference type="Pfam" id="PF17775">
    <property type="entry name" value="YchJ_M-like"/>
    <property type="match status" value="1"/>
</dbReference>
<evidence type="ECO:0000256" key="1">
    <source>
        <dbReference type="ARBA" id="ARBA00010839"/>
    </source>
</evidence>
<comment type="similarity">
    <text evidence="1 2">Belongs to the UPF0225 family.</text>
</comment>
<protein>
    <recommendedName>
        <fullName evidence="2">UPF0225 protein GCM10020366_28520</fullName>
    </recommendedName>
</protein>
<evidence type="ECO:0000256" key="2">
    <source>
        <dbReference type="HAMAP-Rule" id="MF_00612"/>
    </source>
</evidence>
<dbReference type="Pfam" id="PF02810">
    <property type="entry name" value="SEC-C"/>
    <property type="match status" value="1"/>
</dbReference>
<dbReference type="EMBL" id="BAAAYK010000038">
    <property type="protein sequence ID" value="GAA3358041.1"/>
    <property type="molecule type" value="Genomic_DNA"/>
</dbReference>
<dbReference type="SUPFAM" id="SSF54427">
    <property type="entry name" value="NTF2-like"/>
    <property type="match status" value="1"/>
</dbReference>
<comment type="caution">
    <text evidence="4">The sequence shown here is derived from an EMBL/GenBank/DDBJ whole genome shotgun (WGS) entry which is preliminary data.</text>
</comment>
<dbReference type="InterPro" id="IPR023006">
    <property type="entry name" value="YchJ-like"/>
</dbReference>
<proteinExistence type="inferred from homology"/>
<dbReference type="RefSeq" id="WP_258349053.1">
    <property type="nucleotide sequence ID" value="NZ_BAAAYK010000038.1"/>
</dbReference>
<dbReference type="InterPro" id="IPR004027">
    <property type="entry name" value="SEC_C_motif"/>
</dbReference>
<dbReference type="Proteomes" id="UP001500483">
    <property type="component" value="Unassembled WGS sequence"/>
</dbReference>
<evidence type="ECO:0000259" key="3">
    <source>
        <dbReference type="Pfam" id="PF17775"/>
    </source>
</evidence>
<dbReference type="InterPro" id="IPR048469">
    <property type="entry name" value="YchJ-like_M"/>
</dbReference>
<dbReference type="InterPro" id="IPR032710">
    <property type="entry name" value="NTF2-like_dom_sf"/>
</dbReference>
<sequence>MKTDRCPCGSGDVFADCCAPLHTGARRAATAEQLMRSRFAAFAVGDAEHLLRTWDPSTRPDSVELDPAQRWTRLDVLDRSGGGPFDSAGTVRFRAHYRLDGRAGSLTEHSRFTRSGGDWYYVDGEHE</sequence>
<keyword evidence="5" id="KW-1185">Reference proteome</keyword>
<gene>
    <name evidence="4" type="ORF">GCM10020366_28520</name>
</gene>
<evidence type="ECO:0000313" key="4">
    <source>
        <dbReference type="EMBL" id="GAA3358041.1"/>
    </source>
</evidence>
<reference evidence="5" key="1">
    <citation type="journal article" date="2019" name="Int. J. Syst. Evol. Microbiol.">
        <title>The Global Catalogue of Microorganisms (GCM) 10K type strain sequencing project: providing services to taxonomists for standard genome sequencing and annotation.</title>
        <authorList>
            <consortium name="The Broad Institute Genomics Platform"/>
            <consortium name="The Broad Institute Genome Sequencing Center for Infectious Disease"/>
            <person name="Wu L."/>
            <person name="Ma J."/>
        </authorList>
    </citation>
    <scope>NUCLEOTIDE SEQUENCE [LARGE SCALE GENOMIC DNA]</scope>
    <source>
        <strain evidence="5">JCM 9687</strain>
    </source>
</reference>